<dbReference type="Proteomes" id="UP000308760">
    <property type="component" value="Unassembled WGS sequence"/>
</dbReference>
<evidence type="ECO:0000259" key="5">
    <source>
        <dbReference type="PROSITE" id="PS50110"/>
    </source>
</evidence>
<dbReference type="InterPro" id="IPR058245">
    <property type="entry name" value="NreC/VraR/RcsB-like_REC"/>
</dbReference>
<feature type="domain" description="HTH luxR-type" evidence="4">
    <location>
        <begin position="149"/>
        <end position="214"/>
    </location>
</feature>
<evidence type="ECO:0000256" key="1">
    <source>
        <dbReference type="ARBA" id="ARBA00022553"/>
    </source>
</evidence>
<dbReference type="PANTHER" id="PTHR43214:SF43">
    <property type="entry name" value="TWO-COMPONENT RESPONSE REGULATOR"/>
    <property type="match status" value="1"/>
</dbReference>
<dbReference type="OrthoDB" id="9808843at2"/>
<name>A0A4S8Q1Y3_9ACTN</name>
<proteinExistence type="predicted"/>
<dbReference type="SUPFAM" id="SSF46894">
    <property type="entry name" value="C-terminal effector domain of the bipartite response regulators"/>
    <property type="match status" value="1"/>
</dbReference>
<evidence type="ECO:0000256" key="2">
    <source>
        <dbReference type="ARBA" id="ARBA00023125"/>
    </source>
</evidence>
<evidence type="ECO:0000313" key="7">
    <source>
        <dbReference type="Proteomes" id="UP000308760"/>
    </source>
</evidence>
<keyword evidence="2" id="KW-0238">DNA-binding</keyword>
<dbReference type="SUPFAM" id="SSF52172">
    <property type="entry name" value="CheY-like"/>
    <property type="match status" value="1"/>
</dbReference>
<dbReference type="InterPro" id="IPR000792">
    <property type="entry name" value="Tscrpt_reg_LuxR_C"/>
</dbReference>
<dbReference type="GO" id="GO:0000160">
    <property type="term" value="P:phosphorelay signal transduction system"/>
    <property type="evidence" value="ECO:0007669"/>
    <property type="project" value="InterPro"/>
</dbReference>
<keyword evidence="7" id="KW-1185">Reference proteome</keyword>
<comment type="caution">
    <text evidence="6">The sequence shown here is derived from an EMBL/GenBank/DDBJ whole genome shotgun (WGS) entry which is preliminary data.</text>
</comment>
<evidence type="ECO:0000259" key="4">
    <source>
        <dbReference type="PROSITE" id="PS50043"/>
    </source>
</evidence>
<dbReference type="InterPro" id="IPR016032">
    <property type="entry name" value="Sig_transdc_resp-reg_C-effctor"/>
</dbReference>
<dbReference type="GO" id="GO:0006355">
    <property type="term" value="P:regulation of DNA-templated transcription"/>
    <property type="evidence" value="ECO:0007669"/>
    <property type="project" value="InterPro"/>
</dbReference>
<keyword evidence="1 3" id="KW-0597">Phosphoprotein</keyword>
<dbReference type="PRINTS" id="PR00038">
    <property type="entry name" value="HTHLUXR"/>
</dbReference>
<accession>A0A4S8Q1Y3</accession>
<dbReference type="InterPro" id="IPR039420">
    <property type="entry name" value="WalR-like"/>
</dbReference>
<dbReference type="GO" id="GO:0003677">
    <property type="term" value="F:DNA binding"/>
    <property type="evidence" value="ECO:0007669"/>
    <property type="project" value="UniProtKB-KW"/>
</dbReference>
<dbReference type="PANTHER" id="PTHR43214">
    <property type="entry name" value="TWO-COMPONENT RESPONSE REGULATOR"/>
    <property type="match status" value="1"/>
</dbReference>
<dbReference type="SMART" id="SM00421">
    <property type="entry name" value="HTH_LUXR"/>
    <property type="match status" value="1"/>
</dbReference>
<gene>
    <name evidence="6" type="ORF">FAB82_21205</name>
</gene>
<dbReference type="Pfam" id="PF00072">
    <property type="entry name" value="Response_reg"/>
    <property type="match status" value="1"/>
</dbReference>
<feature type="modified residue" description="4-aspartylphosphate" evidence="3">
    <location>
        <position position="67"/>
    </location>
</feature>
<dbReference type="InterPro" id="IPR001789">
    <property type="entry name" value="Sig_transdc_resp-reg_receiver"/>
</dbReference>
<dbReference type="AlphaFoldDB" id="A0A4S8Q1Y3"/>
<dbReference type="Pfam" id="PF00196">
    <property type="entry name" value="GerE"/>
    <property type="match status" value="1"/>
</dbReference>
<reference evidence="6 7" key="2">
    <citation type="submission" date="2019-05" db="EMBL/GenBank/DDBJ databases">
        <title>Glycomyces buryatensis sp. nov.</title>
        <authorList>
            <person name="Nikitina E."/>
        </authorList>
    </citation>
    <scope>NUCLEOTIDE SEQUENCE [LARGE SCALE GENOMIC DNA]</scope>
    <source>
        <strain evidence="6 7">18</strain>
    </source>
</reference>
<organism evidence="6 7">
    <name type="scientific">Glycomyces buryatensis</name>
    <dbReference type="NCBI Taxonomy" id="2570927"/>
    <lineage>
        <taxon>Bacteria</taxon>
        <taxon>Bacillati</taxon>
        <taxon>Actinomycetota</taxon>
        <taxon>Actinomycetes</taxon>
        <taxon>Glycomycetales</taxon>
        <taxon>Glycomycetaceae</taxon>
        <taxon>Glycomyces</taxon>
    </lineage>
</organism>
<dbReference type="CDD" id="cd06170">
    <property type="entry name" value="LuxR_C_like"/>
    <property type="match status" value="1"/>
</dbReference>
<dbReference type="SMART" id="SM00448">
    <property type="entry name" value="REC"/>
    <property type="match status" value="1"/>
</dbReference>
<evidence type="ECO:0000313" key="6">
    <source>
        <dbReference type="EMBL" id="THV37111.1"/>
    </source>
</evidence>
<dbReference type="CDD" id="cd17535">
    <property type="entry name" value="REC_NarL-like"/>
    <property type="match status" value="1"/>
</dbReference>
<sequence length="216" mass="22551">MNDTTVNDTKASGSIRLLLVDDHPVVRQGLRAYLELEADLQVVGEASGGEEALESIASLSPDVVLLDLKMPGLDGQGVLERLGKDAPRVLVLTSATDVERVPAAIAAGAAGFVYKDIDPDALTAAIRTVHAGQALLSPAALRGLMSGTSASAAPELTPRESQVLGLIAKGQTNRQIARALGVSEKTVKTHVTNLLRRIDAADRTQAALWAVRHGIG</sequence>
<feature type="domain" description="Response regulatory" evidence="5">
    <location>
        <begin position="16"/>
        <end position="130"/>
    </location>
</feature>
<dbReference type="Gene3D" id="3.40.50.2300">
    <property type="match status" value="1"/>
</dbReference>
<evidence type="ECO:0000256" key="3">
    <source>
        <dbReference type="PROSITE-ProRule" id="PRU00169"/>
    </source>
</evidence>
<dbReference type="PROSITE" id="PS50043">
    <property type="entry name" value="HTH_LUXR_2"/>
    <property type="match status" value="1"/>
</dbReference>
<dbReference type="PROSITE" id="PS00622">
    <property type="entry name" value="HTH_LUXR_1"/>
    <property type="match status" value="1"/>
</dbReference>
<dbReference type="InterPro" id="IPR011006">
    <property type="entry name" value="CheY-like_superfamily"/>
</dbReference>
<dbReference type="EMBL" id="STGY01000071">
    <property type="protein sequence ID" value="THV37111.1"/>
    <property type="molecule type" value="Genomic_DNA"/>
</dbReference>
<protein>
    <submittedName>
        <fullName evidence="6">Response regulator transcription factor</fullName>
    </submittedName>
</protein>
<reference evidence="7" key="1">
    <citation type="submission" date="2019-04" db="EMBL/GenBank/DDBJ databases">
        <title>Nocardioides xinjiangensis sp. nov.</title>
        <authorList>
            <person name="Liu S."/>
        </authorList>
    </citation>
    <scope>NUCLEOTIDE SEQUENCE [LARGE SCALE GENOMIC DNA]</scope>
    <source>
        <strain evidence="7">18</strain>
    </source>
</reference>
<dbReference type="PROSITE" id="PS50110">
    <property type="entry name" value="RESPONSE_REGULATORY"/>
    <property type="match status" value="1"/>
</dbReference>